<evidence type="ECO:0000313" key="4">
    <source>
        <dbReference type="Proteomes" id="UP000281553"/>
    </source>
</evidence>
<dbReference type="Proteomes" id="UP000281553">
    <property type="component" value="Unassembled WGS sequence"/>
</dbReference>
<dbReference type="EMBL" id="UYRU01071740">
    <property type="protein sequence ID" value="VDN21389.1"/>
    <property type="molecule type" value="Genomic_DNA"/>
</dbReference>
<dbReference type="InterPro" id="IPR005334">
    <property type="entry name" value="Tctex-1-like"/>
</dbReference>
<keyword evidence="4" id="KW-1185">Reference proteome</keyword>
<dbReference type="InterPro" id="IPR038586">
    <property type="entry name" value="Tctex-1-like_sf"/>
</dbReference>
<sequence length="276" mass="30893">MVSVTRLATVLSMIVRDRLREVLHETHNCEVTRCKKNPRSITANTVLREDNACIRIVSTVLTLEDAGQGIIFASQALQEPETDTHFSYVFQHRGAVTVVAVFLVRQFVRFPNEIRSNSTEIQNVYTNLHAACPACLSVCCGLFQRLLRLLEHAVPIVEIDGGTIVVSYVCMTIDFDEVHPVHQQVGAEGDGPQAVEYSDIRRSWRQPHSSPLTRLKKAKRNPALVALSNANPKRRLTVDSARELPHYLPSLPLSRCQDRPKEAENDTATTISICTE</sequence>
<dbReference type="Gene3D" id="3.30.1140.40">
    <property type="entry name" value="Tctex-1"/>
    <property type="match status" value="1"/>
</dbReference>
<reference evidence="3 4" key="1">
    <citation type="submission" date="2018-11" db="EMBL/GenBank/DDBJ databases">
        <authorList>
            <consortium name="Pathogen Informatics"/>
        </authorList>
    </citation>
    <scope>NUCLEOTIDE SEQUENCE [LARGE SCALE GENOMIC DNA]</scope>
</reference>
<organism evidence="3 4">
    <name type="scientific">Dibothriocephalus latus</name>
    <name type="common">Fish tapeworm</name>
    <name type="synonym">Diphyllobothrium latum</name>
    <dbReference type="NCBI Taxonomy" id="60516"/>
    <lineage>
        <taxon>Eukaryota</taxon>
        <taxon>Metazoa</taxon>
        <taxon>Spiralia</taxon>
        <taxon>Lophotrochozoa</taxon>
        <taxon>Platyhelminthes</taxon>
        <taxon>Cestoda</taxon>
        <taxon>Eucestoda</taxon>
        <taxon>Diphyllobothriidea</taxon>
        <taxon>Diphyllobothriidae</taxon>
        <taxon>Dibothriocephalus</taxon>
    </lineage>
</organism>
<evidence type="ECO:0000256" key="2">
    <source>
        <dbReference type="SAM" id="MobiDB-lite"/>
    </source>
</evidence>
<name>A0A3P7PP69_DIBLA</name>
<evidence type="ECO:0000256" key="1">
    <source>
        <dbReference type="ARBA" id="ARBA00005361"/>
    </source>
</evidence>
<comment type="similarity">
    <text evidence="1">Belongs to the dynein light chain Tctex-type family.</text>
</comment>
<proteinExistence type="inferred from homology"/>
<gene>
    <name evidence="3" type="ORF">DILT_LOCUS13826</name>
</gene>
<feature type="region of interest" description="Disordered" evidence="2">
    <location>
        <begin position="255"/>
        <end position="276"/>
    </location>
</feature>
<dbReference type="AlphaFoldDB" id="A0A3P7PP69"/>
<feature type="compositionally biased region" description="Polar residues" evidence="2">
    <location>
        <begin position="266"/>
        <end position="276"/>
    </location>
</feature>
<accession>A0A3P7PP69</accession>
<dbReference type="OrthoDB" id="6276302at2759"/>
<dbReference type="Pfam" id="PF03645">
    <property type="entry name" value="Tctex-1"/>
    <property type="match status" value="1"/>
</dbReference>
<evidence type="ECO:0000313" key="3">
    <source>
        <dbReference type="EMBL" id="VDN21389.1"/>
    </source>
</evidence>
<protein>
    <submittedName>
        <fullName evidence="3">Uncharacterized protein</fullName>
    </submittedName>
</protein>